<protein>
    <submittedName>
        <fullName evidence="2">Methane monooxygenase PmoA-like</fullName>
    </submittedName>
</protein>
<keyword evidence="1" id="KW-0732">Signal</keyword>
<dbReference type="OrthoDB" id="2540540at2"/>
<dbReference type="RefSeq" id="WP_106139558.1">
    <property type="nucleotide sequence ID" value="NZ_PVTE01000019.1"/>
</dbReference>
<keyword evidence="2" id="KW-0503">Monooxygenase</keyword>
<organism evidence="2 3">
    <name type="scientific">Spirosoma oryzae</name>
    <dbReference type="NCBI Taxonomy" id="1469603"/>
    <lineage>
        <taxon>Bacteria</taxon>
        <taxon>Pseudomonadati</taxon>
        <taxon>Bacteroidota</taxon>
        <taxon>Cytophagia</taxon>
        <taxon>Cytophagales</taxon>
        <taxon>Cytophagaceae</taxon>
        <taxon>Spirosoma</taxon>
    </lineage>
</organism>
<accession>A0A2T0SKH0</accession>
<dbReference type="Pfam" id="PF14100">
    <property type="entry name" value="DUF6807"/>
    <property type="match status" value="1"/>
</dbReference>
<evidence type="ECO:0000313" key="3">
    <source>
        <dbReference type="Proteomes" id="UP000238375"/>
    </source>
</evidence>
<comment type="caution">
    <text evidence="2">The sequence shown here is derived from an EMBL/GenBank/DDBJ whole genome shotgun (WGS) entry which is preliminary data.</text>
</comment>
<sequence>MRQFFSVCLLLSMATPMLAQNRIQLTHAEADKRVSVTVDGKPFTAYIYPGPDVLKKPVLYPIQSAGGHFITRGWPLDPRPGERVDHPHHVGMWFNYGDVNGHDFWNNSIDIGPEHKGPFGTIVHTGVKSMKSGKDKAELTVTADWLDKDGKRMLEETTTYVFRGDAASRTIDRITTLKADGKDVLFKDNKEGMIALRMARQLEQPSTKPELFTDAQGVQTKVPVMNNEGVTGMYRSSEGVTGDAVWGTRGNWMSLSGTVEGEPISVVLFDHPKNVDYPTYWHARGYGLFAANPLGRSVLSSGKEPALNYTLPAGKSVTFRHRLLIQSGNVDETAVTKQVAEFSR</sequence>
<gene>
    <name evidence="2" type="ORF">CLV58_11945</name>
</gene>
<dbReference type="GO" id="GO:0004497">
    <property type="term" value="F:monooxygenase activity"/>
    <property type="evidence" value="ECO:0007669"/>
    <property type="project" value="UniProtKB-KW"/>
</dbReference>
<feature type="chain" id="PRO_5015500541" evidence="1">
    <location>
        <begin position="20"/>
        <end position="344"/>
    </location>
</feature>
<dbReference type="EMBL" id="PVTE01000019">
    <property type="protein sequence ID" value="PRY33895.1"/>
    <property type="molecule type" value="Genomic_DNA"/>
</dbReference>
<keyword evidence="3" id="KW-1185">Reference proteome</keyword>
<dbReference type="AlphaFoldDB" id="A0A2T0SKH0"/>
<keyword evidence="2" id="KW-0560">Oxidoreductase</keyword>
<evidence type="ECO:0000313" key="2">
    <source>
        <dbReference type="EMBL" id="PRY33895.1"/>
    </source>
</evidence>
<dbReference type="Proteomes" id="UP000238375">
    <property type="component" value="Unassembled WGS sequence"/>
</dbReference>
<name>A0A2T0SKH0_9BACT</name>
<evidence type="ECO:0000256" key="1">
    <source>
        <dbReference type="SAM" id="SignalP"/>
    </source>
</evidence>
<proteinExistence type="predicted"/>
<feature type="signal peptide" evidence="1">
    <location>
        <begin position="1"/>
        <end position="19"/>
    </location>
</feature>
<dbReference type="InterPro" id="IPR029475">
    <property type="entry name" value="DUF6807"/>
</dbReference>
<reference evidence="2 3" key="1">
    <citation type="submission" date="2018-03" db="EMBL/GenBank/DDBJ databases">
        <title>Genomic Encyclopedia of Archaeal and Bacterial Type Strains, Phase II (KMG-II): from individual species to whole genera.</title>
        <authorList>
            <person name="Goeker M."/>
        </authorList>
    </citation>
    <scope>NUCLEOTIDE SEQUENCE [LARGE SCALE GENOMIC DNA]</scope>
    <source>
        <strain evidence="2 3">DSM 28354</strain>
    </source>
</reference>